<dbReference type="PANTHER" id="PTHR12815:SF18">
    <property type="entry name" value="SORTING AND ASSEMBLY MACHINERY COMPONENT 50 HOMOLOG"/>
    <property type="match status" value="1"/>
</dbReference>
<evidence type="ECO:0000259" key="6">
    <source>
        <dbReference type="Pfam" id="PF01103"/>
    </source>
</evidence>
<sequence>LRLAAIRIEGAKEMRKSFLTRICRPYTDAALTPTFLNRFIYGHRLDQIMPGQSTTLPGLIGLLGSIGNDLGGLDAFADIQASLQPSLVVNSIDPSSPLIASEEDVDVVFTCKQKPRFFLKTSTDVGNGEGNAAIQARIRNVFGGAEQAEFSATTGTRTRQAFNASLSWPMFALPDHLFTASAYAQDRDLSAFSSVTEGSRGAKLAMRFNRSMVGGGIHEFAYELAHRHLGRLKPTASLSMRYAAGHSIKSSISHTFTHDTRDDTCMATSGALFKTLCEYAGLGGDQQHVKAEVETQLSRRFGMLSGLDDDFAVSFSARTGFLSSLNGRSPAFSDRFQLGGPTSVRMFRYNSLGPKDGLDSLGGDAYLSTGTSLIAPFWPGKAHWPLKWHAFVNAGQLVQLDHSKLANANTTISNGNISAVWNDMISKPSCSTGVGLMIRQGGLRAEINVGVPLTIRKGDGARKGVQLGIGIDFL</sequence>
<accession>A0A316VNU0</accession>
<comment type="subcellular location">
    <subcellularLocation>
        <location evidence="1">Mitochondrion outer membrane</location>
        <topology evidence="1">Multi-pass membrane protein</topology>
    </subcellularLocation>
</comment>
<comment type="similarity">
    <text evidence="2">Belongs to the SAM50/omp85 family.</text>
</comment>
<evidence type="ECO:0000256" key="1">
    <source>
        <dbReference type="ARBA" id="ARBA00004374"/>
    </source>
</evidence>
<dbReference type="AlphaFoldDB" id="A0A316VNU0"/>
<gene>
    <name evidence="7" type="ORF">FA14DRAFT_115970</name>
</gene>
<feature type="domain" description="Bacterial surface antigen (D15)" evidence="6">
    <location>
        <begin position="140"/>
        <end position="473"/>
    </location>
</feature>
<evidence type="ECO:0000256" key="3">
    <source>
        <dbReference type="ARBA" id="ARBA00022452"/>
    </source>
</evidence>
<keyword evidence="4" id="KW-0812">Transmembrane</keyword>
<evidence type="ECO:0000256" key="4">
    <source>
        <dbReference type="ARBA" id="ARBA00022692"/>
    </source>
</evidence>
<keyword evidence="8" id="KW-1185">Reference proteome</keyword>
<dbReference type="STRING" id="1280837.A0A316VNU0"/>
<dbReference type="GO" id="GO:0045040">
    <property type="term" value="P:protein insertion into mitochondrial outer membrane"/>
    <property type="evidence" value="ECO:0007669"/>
    <property type="project" value="TreeGrafter"/>
</dbReference>
<feature type="non-terminal residue" evidence="7">
    <location>
        <position position="474"/>
    </location>
</feature>
<dbReference type="Gene3D" id="2.40.160.50">
    <property type="entry name" value="membrane protein fhac: a member of the omp85/tpsb transporter family"/>
    <property type="match status" value="1"/>
</dbReference>
<evidence type="ECO:0000256" key="5">
    <source>
        <dbReference type="ARBA" id="ARBA00023136"/>
    </source>
</evidence>
<feature type="non-terminal residue" evidence="7">
    <location>
        <position position="1"/>
    </location>
</feature>
<dbReference type="InterPro" id="IPR039910">
    <property type="entry name" value="D15-like"/>
</dbReference>
<dbReference type="InParanoid" id="A0A316VNU0"/>
<keyword evidence="5" id="KW-0472">Membrane</keyword>
<protein>
    <recommendedName>
        <fullName evidence="6">Bacterial surface antigen (D15) domain-containing protein</fullName>
    </recommendedName>
</protein>
<keyword evidence="3" id="KW-1134">Transmembrane beta strand</keyword>
<evidence type="ECO:0000313" key="8">
    <source>
        <dbReference type="Proteomes" id="UP000245771"/>
    </source>
</evidence>
<reference evidence="7 8" key="1">
    <citation type="journal article" date="2018" name="Mol. Biol. Evol.">
        <title>Broad Genomic Sampling Reveals a Smut Pathogenic Ancestry of the Fungal Clade Ustilaginomycotina.</title>
        <authorList>
            <person name="Kijpornyongpan T."/>
            <person name="Mondo S.J."/>
            <person name="Barry K."/>
            <person name="Sandor L."/>
            <person name="Lee J."/>
            <person name="Lipzen A."/>
            <person name="Pangilinan J."/>
            <person name="LaButti K."/>
            <person name="Hainaut M."/>
            <person name="Henrissat B."/>
            <person name="Grigoriev I.V."/>
            <person name="Spatafora J.W."/>
            <person name="Aime M.C."/>
        </authorList>
    </citation>
    <scope>NUCLEOTIDE SEQUENCE [LARGE SCALE GENOMIC DNA]</scope>
    <source>
        <strain evidence="7 8">MCA 3882</strain>
    </source>
</reference>
<dbReference type="Proteomes" id="UP000245771">
    <property type="component" value="Unassembled WGS sequence"/>
</dbReference>
<dbReference type="GeneID" id="37017925"/>
<dbReference type="RefSeq" id="XP_025358093.1">
    <property type="nucleotide sequence ID" value="XM_025496144.1"/>
</dbReference>
<dbReference type="InterPro" id="IPR000184">
    <property type="entry name" value="Bac_surfAg_D15"/>
</dbReference>
<name>A0A316VNU0_9BASI</name>
<dbReference type="FunCoup" id="A0A316VNU0">
    <property type="interactions" value="401"/>
</dbReference>
<dbReference type="PANTHER" id="PTHR12815">
    <property type="entry name" value="SORTING AND ASSEMBLY MACHINERY SAMM50 PROTEIN FAMILY MEMBER"/>
    <property type="match status" value="1"/>
</dbReference>
<dbReference type="Pfam" id="PF01103">
    <property type="entry name" value="Omp85"/>
    <property type="match status" value="1"/>
</dbReference>
<evidence type="ECO:0000313" key="7">
    <source>
        <dbReference type="EMBL" id="PWN37791.1"/>
    </source>
</evidence>
<dbReference type="OrthoDB" id="1724197at2759"/>
<organism evidence="7 8">
    <name type="scientific">Meira miltonrushii</name>
    <dbReference type="NCBI Taxonomy" id="1280837"/>
    <lineage>
        <taxon>Eukaryota</taxon>
        <taxon>Fungi</taxon>
        <taxon>Dikarya</taxon>
        <taxon>Basidiomycota</taxon>
        <taxon>Ustilaginomycotina</taxon>
        <taxon>Exobasidiomycetes</taxon>
        <taxon>Exobasidiales</taxon>
        <taxon>Brachybasidiaceae</taxon>
        <taxon>Meira</taxon>
    </lineage>
</organism>
<evidence type="ECO:0000256" key="2">
    <source>
        <dbReference type="ARBA" id="ARBA00010913"/>
    </source>
</evidence>
<proteinExistence type="inferred from homology"/>
<dbReference type="EMBL" id="KZ819602">
    <property type="protein sequence ID" value="PWN37791.1"/>
    <property type="molecule type" value="Genomic_DNA"/>
</dbReference>
<dbReference type="GO" id="GO:0005741">
    <property type="term" value="C:mitochondrial outer membrane"/>
    <property type="evidence" value="ECO:0007669"/>
    <property type="project" value="UniProtKB-SubCell"/>
</dbReference>